<feature type="region of interest" description="Disordered" evidence="1">
    <location>
        <begin position="61"/>
        <end position="98"/>
    </location>
</feature>
<name>A0AA87Z979_FICCA</name>
<proteinExistence type="predicted"/>
<feature type="chain" id="PRO_5041739561" evidence="2">
    <location>
        <begin position="28"/>
        <end position="98"/>
    </location>
</feature>
<reference evidence="3" key="1">
    <citation type="submission" date="2023-07" db="EMBL/GenBank/DDBJ databases">
        <title>draft genome sequence of fig (Ficus carica).</title>
        <authorList>
            <person name="Takahashi T."/>
            <person name="Nishimura K."/>
        </authorList>
    </citation>
    <scope>NUCLEOTIDE SEQUENCE</scope>
</reference>
<organism evidence="3 4">
    <name type="scientific">Ficus carica</name>
    <name type="common">Common fig</name>
    <dbReference type="NCBI Taxonomy" id="3494"/>
    <lineage>
        <taxon>Eukaryota</taxon>
        <taxon>Viridiplantae</taxon>
        <taxon>Streptophyta</taxon>
        <taxon>Embryophyta</taxon>
        <taxon>Tracheophyta</taxon>
        <taxon>Spermatophyta</taxon>
        <taxon>Magnoliopsida</taxon>
        <taxon>eudicotyledons</taxon>
        <taxon>Gunneridae</taxon>
        <taxon>Pentapetalae</taxon>
        <taxon>rosids</taxon>
        <taxon>fabids</taxon>
        <taxon>Rosales</taxon>
        <taxon>Moraceae</taxon>
        <taxon>Ficeae</taxon>
        <taxon>Ficus</taxon>
    </lineage>
</organism>
<evidence type="ECO:0000313" key="3">
    <source>
        <dbReference type="EMBL" id="GMN21643.1"/>
    </source>
</evidence>
<evidence type="ECO:0000256" key="2">
    <source>
        <dbReference type="SAM" id="SignalP"/>
    </source>
</evidence>
<evidence type="ECO:0000256" key="1">
    <source>
        <dbReference type="SAM" id="MobiDB-lite"/>
    </source>
</evidence>
<dbReference type="AlphaFoldDB" id="A0AA87Z979"/>
<accession>A0AA87Z979</accession>
<comment type="caution">
    <text evidence="3">The sequence shown here is derived from an EMBL/GenBank/DDBJ whole genome shotgun (WGS) entry which is preliminary data.</text>
</comment>
<sequence length="98" mass="10260">MRCHPPRVAGLRWSLCLLLLTTSPGQGGTTDGHPPSGVAPAVISPRYPLARLASLALVRPWGARGMGRRPKPKGYRRRPSTFGCGAGSGDQGSPECGL</sequence>
<protein>
    <submittedName>
        <fullName evidence="3">Uncharacterized protein</fullName>
    </submittedName>
</protein>
<gene>
    <name evidence="3" type="ORF">TIFTF001_045529</name>
</gene>
<feature type="signal peptide" evidence="2">
    <location>
        <begin position="1"/>
        <end position="27"/>
    </location>
</feature>
<keyword evidence="2" id="KW-0732">Signal</keyword>
<keyword evidence="4" id="KW-1185">Reference proteome</keyword>
<feature type="compositionally biased region" description="Basic residues" evidence="1">
    <location>
        <begin position="66"/>
        <end position="79"/>
    </location>
</feature>
<dbReference type="EMBL" id="BTGU01004034">
    <property type="protein sequence ID" value="GMN21643.1"/>
    <property type="molecule type" value="Genomic_DNA"/>
</dbReference>
<evidence type="ECO:0000313" key="4">
    <source>
        <dbReference type="Proteomes" id="UP001187192"/>
    </source>
</evidence>
<dbReference type="Proteomes" id="UP001187192">
    <property type="component" value="Unassembled WGS sequence"/>
</dbReference>